<keyword evidence="3" id="KW-0813">Transport</keyword>
<protein>
    <recommendedName>
        <fullName evidence="2">Lipopolysaccharide export system permease protein LptF</fullName>
    </recommendedName>
</protein>
<keyword evidence="11" id="KW-1185">Reference proteome</keyword>
<evidence type="ECO:0000256" key="6">
    <source>
        <dbReference type="ARBA" id="ARBA00022692"/>
    </source>
</evidence>
<keyword evidence="5" id="KW-0997">Cell inner membrane</keyword>
<evidence type="ECO:0000256" key="9">
    <source>
        <dbReference type="SAM" id="Phobius"/>
    </source>
</evidence>
<keyword evidence="4" id="KW-1003">Cell membrane</keyword>
<accession>A0ABW1TUN0</accession>
<evidence type="ECO:0000256" key="8">
    <source>
        <dbReference type="ARBA" id="ARBA00023136"/>
    </source>
</evidence>
<comment type="caution">
    <text evidence="10">The sequence shown here is derived from an EMBL/GenBank/DDBJ whole genome shotgun (WGS) entry which is preliminary data.</text>
</comment>
<dbReference type="InterPro" id="IPR030922">
    <property type="entry name" value="LptF"/>
</dbReference>
<feature type="transmembrane region" description="Helical" evidence="9">
    <location>
        <begin position="327"/>
        <end position="347"/>
    </location>
</feature>
<feature type="transmembrane region" description="Helical" evidence="9">
    <location>
        <begin position="52"/>
        <end position="76"/>
    </location>
</feature>
<feature type="transmembrane region" description="Helical" evidence="9">
    <location>
        <begin position="12"/>
        <end position="32"/>
    </location>
</feature>
<evidence type="ECO:0000313" key="10">
    <source>
        <dbReference type="EMBL" id="MFC6280762.1"/>
    </source>
</evidence>
<evidence type="ECO:0000313" key="11">
    <source>
        <dbReference type="Proteomes" id="UP001596270"/>
    </source>
</evidence>
<evidence type="ECO:0000256" key="5">
    <source>
        <dbReference type="ARBA" id="ARBA00022519"/>
    </source>
</evidence>
<dbReference type="NCBIfam" id="TIGR04407">
    <property type="entry name" value="LptF_YjgP"/>
    <property type="match status" value="1"/>
</dbReference>
<comment type="subcellular location">
    <subcellularLocation>
        <location evidence="1">Cell inner membrane</location>
        <topology evidence="1">Multi-pass membrane protein</topology>
    </subcellularLocation>
</comment>
<sequence>MLFQSSIRRELARSFGATLVVLITIVLTIVLIRTLGQASRGVISPQDVMLFMAYSTLGRLPTILTLSLFISMVSTLTRMYRDSEMAVWFTSGQGLAGFLRPMLRFSWPVLLIIALMSLFVWPWTNQQTKDMQERYGGRSDLDRVAPGQFQESSSGSRVFFIDRDASVDQKSSSNVFIAANERGKSSVTTARSGRIETTGDSQMLILEKGQRLENEIGKSALKVSDFEEYGTKTGDSAQLDTSEPDAKLLSIPALIKAPTRANVSELAWRIGLALAAINFVVLAVALASVNPRGGRSGNMIFVVLTFLVYNNLINLGQSWVFGGSIGFGPLLVLLHGGVFLLGIAWLAKRHNNWTLRAALRSSRRPAGATPGEASS</sequence>
<dbReference type="RefSeq" id="WP_371435726.1">
    <property type="nucleotide sequence ID" value="NZ_JBHSRS010000013.1"/>
</dbReference>
<evidence type="ECO:0000256" key="7">
    <source>
        <dbReference type="ARBA" id="ARBA00022989"/>
    </source>
</evidence>
<gene>
    <name evidence="10" type="primary">lptF</name>
    <name evidence="10" type="ORF">ACFQND_05895</name>
</gene>
<evidence type="ECO:0000256" key="3">
    <source>
        <dbReference type="ARBA" id="ARBA00022448"/>
    </source>
</evidence>
<reference evidence="11" key="1">
    <citation type="journal article" date="2019" name="Int. J. Syst. Evol. Microbiol.">
        <title>The Global Catalogue of Microorganisms (GCM) 10K type strain sequencing project: providing services to taxonomists for standard genome sequencing and annotation.</title>
        <authorList>
            <consortium name="The Broad Institute Genomics Platform"/>
            <consortium name="The Broad Institute Genome Sequencing Center for Infectious Disease"/>
            <person name="Wu L."/>
            <person name="Ma J."/>
        </authorList>
    </citation>
    <scope>NUCLEOTIDE SEQUENCE [LARGE SCALE GENOMIC DNA]</scope>
    <source>
        <strain evidence="11">CCUG 39402</strain>
    </source>
</reference>
<dbReference type="InterPro" id="IPR005495">
    <property type="entry name" value="LptG/LptF_permease"/>
</dbReference>
<proteinExistence type="predicted"/>
<name>A0ABW1TUN0_9BURK</name>
<feature type="transmembrane region" description="Helical" evidence="9">
    <location>
        <begin position="105"/>
        <end position="124"/>
    </location>
</feature>
<evidence type="ECO:0000256" key="1">
    <source>
        <dbReference type="ARBA" id="ARBA00004429"/>
    </source>
</evidence>
<keyword evidence="8 9" id="KW-0472">Membrane</keyword>
<dbReference type="Proteomes" id="UP001596270">
    <property type="component" value="Unassembled WGS sequence"/>
</dbReference>
<dbReference type="Pfam" id="PF03739">
    <property type="entry name" value="LptF_LptG"/>
    <property type="match status" value="1"/>
</dbReference>
<dbReference type="PANTHER" id="PTHR33529:SF7">
    <property type="entry name" value="LIPOPOLYSACCHARIDE EXPORT SYSTEM PERMEASE PROTEIN LPTF"/>
    <property type="match status" value="1"/>
</dbReference>
<feature type="transmembrane region" description="Helical" evidence="9">
    <location>
        <begin position="266"/>
        <end position="287"/>
    </location>
</feature>
<dbReference type="EMBL" id="JBHSRS010000013">
    <property type="protein sequence ID" value="MFC6280762.1"/>
    <property type="molecule type" value="Genomic_DNA"/>
</dbReference>
<evidence type="ECO:0000256" key="4">
    <source>
        <dbReference type="ARBA" id="ARBA00022475"/>
    </source>
</evidence>
<dbReference type="PANTHER" id="PTHR33529">
    <property type="entry name" value="SLR0882 PROTEIN-RELATED"/>
    <property type="match status" value="1"/>
</dbReference>
<feature type="transmembrane region" description="Helical" evidence="9">
    <location>
        <begin position="299"/>
        <end position="321"/>
    </location>
</feature>
<evidence type="ECO:0000256" key="2">
    <source>
        <dbReference type="ARBA" id="ARBA00014213"/>
    </source>
</evidence>
<organism evidence="10 11">
    <name type="scientific">Polaromonas aquatica</name>
    <dbReference type="NCBI Taxonomy" id="332657"/>
    <lineage>
        <taxon>Bacteria</taxon>
        <taxon>Pseudomonadati</taxon>
        <taxon>Pseudomonadota</taxon>
        <taxon>Betaproteobacteria</taxon>
        <taxon>Burkholderiales</taxon>
        <taxon>Comamonadaceae</taxon>
        <taxon>Polaromonas</taxon>
    </lineage>
</organism>
<keyword evidence="6 9" id="KW-0812">Transmembrane</keyword>
<keyword evidence="7 9" id="KW-1133">Transmembrane helix</keyword>